<evidence type="ECO:0000313" key="3">
    <source>
        <dbReference type="Proteomes" id="UP001172101"/>
    </source>
</evidence>
<dbReference type="AlphaFoldDB" id="A0AA40E438"/>
<gene>
    <name evidence="2" type="ORF">B0T26DRAFT_749320</name>
</gene>
<reference evidence="2" key="1">
    <citation type="submission" date="2023-06" db="EMBL/GenBank/DDBJ databases">
        <title>Genome-scale phylogeny and comparative genomics of the fungal order Sordariales.</title>
        <authorList>
            <consortium name="Lawrence Berkeley National Laboratory"/>
            <person name="Hensen N."/>
            <person name="Bonometti L."/>
            <person name="Westerberg I."/>
            <person name="Brannstrom I.O."/>
            <person name="Guillou S."/>
            <person name="Cros-Aarteil S."/>
            <person name="Calhoun S."/>
            <person name="Haridas S."/>
            <person name="Kuo A."/>
            <person name="Mondo S."/>
            <person name="Pangilinan J."/>
            <person name="Riley R."/>
            <person name="LaButti K."/>
            <person name="Andreopoulos B."/>
            <person name="Lipzen A."/>
            <person name="Chen C."/>
            <person name="Yanf M."/>
            <person name="Daum C."/>
            <person name="Ng V."/>
            <person name="Clum A."/>
            <person name="Steindorff A."/>
            <person name="Ohm R."/>
            <person name="Martin F."/>
            <person name="Silar P."/>
            <person name="Natvig D."/>
            <person name="Lalanne C."/>
            <person name="Gautier V."/>
            <person name="Ament-velasquez S.L."/>
            <person name="Kruys A."/>
            <person name="Hutchinson M.I."/>
            <person name="Powell A.J."/>
            <person name="Barry K."/>
            <person name="Miller A.N."/>
            <person name="Grigoriev I.V."/>
            <person name="Debuchy R."/>
            <person name="Gladieux P."/>
            <person name="Thoren M.H."/>
            <person name="Johannesson H."/>
        </authorList>
    </citation>
    <scope>NUCLEOTIDE SEQUENCE</scope>
    <source>
        <strain evidence="2">SMH2392-1A</strain>
    </source>
</reference>
<evidence type="ECO:0000313" key="2">
    <source>
        <dbReference type="EMBL" id="KAK0721848.1"/>
    </source>
</evidence>
<dbReference type="EMBL" id="JAUIRO010000003">
    <property type="protein sequence ID" value="KAK0721848.1"/>
    <property type="molecule type" value="Genomic_DNA"/>
</dbReference>
<sequence>MTTIEDRLKEIAEIDNKIEAIMAYKDKKEVVEQKESIVKLRDELQVQNDLVASVDPSLLQMMSRSSSRSREKRQGSRDETTDIAESLTKAQDRIEEIEEAIDKAGEELEIWKGELEKLEKDLDNVSLHSLEQL</sequence>
<evidence type="ECO:0000256" key="1">
    <source>
        <dbReference type="SAM" id="MobiDB-lite"/>
    </source>
</evidence>
<dbReference type="RefSeq" id="XP_060297772.1">
    <property type="nucleotide sequence ID" value="XM_060445086.1"/>
</dbReference>
<comment type="caution">
    <text evidence="2">The sequence shown here is derived from an EMBL/GenBank/DDBJ whole genome shotgun (WGS) entry which is preliminary data.</text>
</comment>
<protein>
    <submittedName>
        <fullName evidence="2">Uncharacterized protein</fullName>
    </submittedName>
</protein>
<proteinExistence type="predicted"/>
<feature type="region of interest" description="Disordered" evidence="1">
    <location>
        <begin position="57"/>
        <end position="89"/>
    </location>
</feature>
<organism evidence="2 3">
    <name type="scientific">Lasiosphaeria miniovina</name>
    <dbReference type="NCBI Taxonomy" id="1954250"/>
    <lineage>
        <taxon>Eukaryota</taxon>
        <taxon>Fungi</taxon>
        <taxon>Dikarya</taxon>
        <taxon>Ascomycota</taxon>
        <taxon>Pezizomycotina</taxon>
        <taxon>Sordariomycetes</taxon>
        <taxon>Sordariomycetidae</taxon>
        <taxon>Sordariales</taxon>
        <taxon>Lasiosphaeriaceae</taxon>
        <taxon>Lasiosphaeria</taxon>
    </lineage>
</organism>
<accession>A0AA40E438</accession>
<name>A0AA40E438_9PEZI</name>
<keyword evidence="3" id="KW-1185">Reference proteome</keyword>
<dbReference type="Proteomes" id="UP001172101">
    <property type="component" value="Unassembled WGS sequence"/>
</dbReference>
<feature type="compositionally biased region" description="Basic and acidic residues" evidence="1">
    <location>
        <begin position="68"/>
        <end position="80"/>
    </location>
</feature>
<dbReference type="GeneID" id="85328356"/>